<reference evidence="1 2" key="1">
    <citation type="submission" date="2022-03" db="EMBL/GenBank/DDBJ databases">
        <title>Hymenobactersp. isolated from the air.</title>
        <authorList>
            <person name="Won M."/>
            <person name="Kwon S.-W."/>
        </authorList>
    </citation>
    <scope>NUCLEOTIDE SEQUENCE [LARGE SCALE GENOMIC DNA]</scope>
    <source>
        <strain evidence="1 2">KACC 22596</strain>
    </source>
</reference>
<dbReference type="RefSeq" id="WP_243515129.1">
    <property type="nucleotide sequence ID" value="NZ_CP094534.1"/>
</dbReference>
<protein>
    <recommendedName>
        <fullName evidence="3">Zinc-finger domain-containing protein</fullName>
    </recommendedName>
</protein>
<dbReference type="EMBL" id="CP094534">
    <property type="protein sequence ID" value="UOE34257.1"/>
    <property type="molecule type" value="Genomic_DNA"/>
</dbReference>
<evidence type="ECO:0000313" key="2">
    <source>
        <dbReference type="Proteomes" id="UP000831390"/>
    </source>
</evidence>
<accession>A0ABY4B549</accession>
<dbReference type="Proteomes" id="UP000831390">
    <property type="component" value="Chromosome"/>
</dbReference>
<name>A0ABY4B549_9BACT</name>
<evidence type="ECO:0000313" key="1">
    <source>
        <dbReference type="EMBL" id="UOE34257.1"/>
    </source>
</evidence>
<keyword evidence="2" id="KW-1185">Reference proteome</keyword>
<organism evidence="1 2">
    <name type="scientific">Hymenobacter monticola</name>
    <dbReference type="NCBI Taxonomy" id="1705399"/>
    <lineage>
        <taxon>Bacteria</taxon>
        <taxon>Pseudomonadati</taxon>
        <taxon>Bacteroidota</taxon>
        <taxon>Cytophagia</taxon>
        <taxon>Cytophagales</taxon>
        <taxon>Hymenobacteraceae</taxon>
        <taxon>Hymenobacter</taxon>
    </lineage>
</organism>
<proteinExistence type="predicted"/>
<sequence>MLRLITCQNATRLLDQQPDRALLWGPRASLWVHLRYCPYCKRYAKQTVLMAEWARAAASAREQTGPALSAAAKERMRERLAAGA</sequence>
<evidence type="ECO:0008006" key="3">
    <source>
        <dbReference type="Google" id="ProtNLM"/>
    </source>
</evidence>
<gene>
    <name evidence="1" type="ORF">MTP16_01070</name>
</gene>